<keyword evidence="1" id="KW-0596">Phosphopantetheine</keyword>
<keyword evidence="8" id="KW-1185">Reference proteome</keyword>
<dbReference type="PROSITE" id="PS00012">
    <property type="entry name" value="PHOSPHOPANTETHEINE"/>
    <property type="match status" value="2"/>
</dbReference>
<dbReference type="InterPro" id="IPR020845">
    <property type="entry name" value="AMP-binding_CS"/>
</dbReference>
<dbReference type="GO" id="GO:0005737">
    <property type="term" value="C:cytoplasm"/>
    <property type="evidence" value="ECO:0007669"/>
    <property type="project" value="TreeGrafter"/>
</dbReference>
<dbReference type="FunFam" id="3.30.300.30:FF:000015">
    <property type="entry name" value="Nonribosomal peptide synthase SidD"/>
    <property type="match status" value="2"/>
</dbReference>
<dbReference type="InterPro" id="IPR009081">
    <property type="entry name" value="PP-bd_ACP"/>
</dbReference>
<dbReference type="CDD" id="cd05930">
    <property type="entry name" value="A_NRPS"/>
    <property type="match status" value="1"/>
</dbReference>
<keyword evidence="2" id="KW-0597">Phosphoprotein</keyword>
<evidence type="ECO:0000256" key="2">
    <source>
        <dbReference type="ARBA" id="ARBA00022553"/>
    </source>
</evidence>
<dbReference type="GO" id="GO:0043041">
    <property type="term" value="P:amino acid activation for nonribosomal peptide biosynthetic process"/>
    <property type="evidence" value="ECO:0007669"/>
    <property type="project" value="TreeGrafter"/>
</dbReference>
<protein>
    <submittedName>
        <fullName evidence="7">Acetyl-CoA synthetase-like protein</fullName>
    </submittedName>
</protein>
<dbReference type="PROSITE" id="PS00455">
    <property type="entry name" value="AMP_BINDING"/>
    <property type="match status" value="2"/>
</dbReference>
<dbReference type="SMART" id="SM00823">
    <property type="entry name" value="PKS_PP"/>
    <property type="match status" value="2"/>
</dbReference>
<dbReference type="InterPro" id="IPR042099">
    <property type="entry name" value="ANL_N_sf"/>
</dbReference>
<dbReference type="NCBIfam" id="TIGR01733">
    <property type="entry name" value="AA-adenyl-dom"/>
    <property type="match status" value="2"/>
</dbReference>
<dbReference type="InterPro" id="IPR010071">
    <property type="entry name" value="AA_adenyl_dom"/>
</dbReference>
<dbReference type="InterPro" id="IPR001242">
    <property type="entry name" value="Condensation_dom"/>
</dbReference>
<dbReference type="PROSITE" id="PS50075">
    <property type="entry name" value="CARRIER"/>
    <property type="match status" value="2"/>
</dbReference>
<dbReference type="SUPFAM" id="SSF47336">
    <property type="entry name" value="ACP-like"/>
    <property type="match status" value="2"/>
</dbReference>
<dbReference type="Gene3D" id="3.30.300.30">
    <property type="match status" value="2"/>
</dbReference>
<dbReference type="InterPro" id="IPR001031">
    <property type="entry name" value="Thioesterase"/>
</dbReference>
<evidence type="ECO:0000259" key="6">
    <source>
        <dbReference type="PROSITE" id="PS50075"/>
    </source>
</evidence>
<dbReference type="FunFam" id="3.40.50.980:FF:000001">
    <property type="entry name" value="Non-ribosomal peptide synthetase"/>
    <property type="match status" value="1"/>
</dbReference>
<dbReference type="InterPro" id="IPR000873">
    <property type="entry name" value="AMP-dep_synth/lig_dom"/>
</dbReference>
<evidence type="ECO:0000313" key="8">
    <source>
        <dbReference type="Proteomes" id="UP000292082"/>
    </source>
</evidence>
<evidence type="ECO:0000256" key="5">
    <source>
        <dbReference type="ARBA" id="ARBA00023268"/>
    </source>
</evidence>
<dbReference type="STRING" id="114155.A0A4Q9P3C4"/>
<dbReference type="Gene3D" id="3.40.50.1820">
    <property type="entry name" value="alpha/beta hydrolase"/>
    <property type="match status" value="1"/>
</dbReference>
<dbReference type="InterPro" id="IPR045851">
    <property type="entry name" value="AMP-bd_C_sf"/>
</dbReference>
<proteinExistence type="predicted"/>
<dbReference type="GO" id="GO:0016740">
    <property type="term" value="F:transferase activity"/>
    <property type="evidence" value="ECO:0007669"/>
    <property type="project" value="UniProtKB-KW"/>
</dbReference>
<dbReference type="Gene3D" id="3.30.559.30">
    <property type="entry name" value="Nonribosomal peptide synthetase, condensation domain"/>
    <property type="match status" value="1"/>
</dbReference>
<evidence type="ECO:0000256" key="4">
    <source>
        <dbReference type="ARBA" id="ARBA00022679"/>
    </source>
</evidence>
<dbReference type="Gene3D" id="3.30.559.10">
    <property type="entry name" value="Chloramphenicol acetyltransferase-like domain"/>
    <property type="match status" value="1"/>
</dbReference>
<dbReference type="PANTHER" id="PTHR45527">
    <property type="entry name" value="NONRIBOSOMAL PEPTIDE SYNTHETASE"/>
    <property type="match status" value="1"/>
</dbReference>
<dbReference type="SUPFAM" id="SSF53474">
    <property type="entry name" value="alpha/beta-Hydrolases"/>
    <property type="match status" value="1"/>
</dbReference>
<dbReference type="Proteomes" id="UP000292082">
    <property type="component" value="Unassembled WGS sequence"/>
</dbReference>
<dbReference type="GO" id="GO:0016874">
    <property type="term" value="F:ligase activity"/>
    <property type="evidence" value="ECO:0007669"/>
    <property type="project" value="UniProtKB-KW"/>
</dbReference>
<accession>A0A4Q9P3C4</accession>
<dbReference type="CDD" id="cd05918">
    <property type="entry name" value="A_NRPS_SidN3_like"/>
    <property type="match status" value="1"/>
</dbReference>
<dbReference type="Gene3D" id="3.40.50.12780">
    <property type="entry name" value="N-terminal domain of ligase-like"/>
    <property type="match status" value="2"/>
</dbReference>
<dbReference type="SMART" id="SM00824">
    <property type="entry name" value="PKS_TE"/>
    <property type="match status" value="1"/>
</dbReference>
<gene>
    <name evidence="7" type="ORF">BD310DRAFT_817362</name>
</gene>
<keyword evidence="4" id="KW-0808">Transferase</keyword>
<feature type="domain" description="Carrier" evidence="6">
    <location>
        <begin position="714"/>
        <end position="790"/>
    </location>
</feature>
<dbReference type="PANTHER" id="PTHR45527:SF1">
    <property type="entry name" value="FATTY ACID SYNTHASE"/>
    <property type="match status" value="1"/>
</dbReference>
<keyword evidence="3" id="KW-0436">Ligase</keyword>
<keyword evidence="5" id="KW-0511">Multifunctional enzyme</keyword>
<name>A0A4Q9P3C4_9APHY</name>
<dbReference type="InterPro" id="IPR036736">
    <property type="entry name" value="ACP-like_sf"/>
</dbReference>
<evidence type="ECO:0000313" key="7">
    <source>
        <dbReference type="EMBL" id="TBU59374.1"/>
    </source>
</evidence>
<sequence length="2179" mass="237308">MSLHLAEDIAFVRLLAASAVVAAQSYAYRWTSSDEPSPVVLQVVDIRRRQLAHYNCYTLSVPSDLTVSQLLDVARRTEATATEALAKDALTLFTFDNEADVDRYFYFQISPPPRSVVAIVSSNDDARFSALPGNYSCDSWLHHRLSLVFASIATSSSSALPLFSIPCLPEDEKTELLKLSQNNDLPSEVTFPCIHHYFEDIARTSPHLPALCFHEHSGEITTVSYGDMNKRCGALAGYLASSHGVGPGTIVPIFFARGIDMLIAIYAVLKAGASYVPLDPDHPPERTAVICNAVKAKVVLTQSALLDDVRGRLSGSTAVIALNDVQWLDHPDVELSGRGTGEDLAYVLFTSGTTGTPKGVMVHHTAVVNTTIDGPPLNRALRKRNNLRTFMFSNYAFDASIWDMFITLTSGGCLCLASKEATMDDLPGVMRRLSANFVMTTPTVLSLLETAEVPSLDTVYSCGEMLTPAVRDRFTQAGLTLGNVYGPTETTVSCTFDVVEDGTKDPTIIGKPFGWSRGYILDDQLRMVPHGAVGTLWIAGPQLSKGYLARPDLTEAAYRPDPFATGENVGQLMYNTGDLCAWVQDGYLKCYGRADDQMKIRGQRVETLEIEAVISRVPDVYATCVVKRVQDGREDLVAFYCIEPTSSADIPVVEKEIVETVTRHLPIYMRPSTLVHLDKLPVTVNGKADRRQLRARAAELEIVAPVSVDDSSDESRTATEDMVAECWSTLLSIPIENVPLHRDFYECGGDSVTIIRLASALRARGLQLKTSDLRKATTVKAQAALAQQRGSNVAGRAEEKYKPFSLISLATVSLDSIVASMGYSKDIIEDVYPCSATVSGLVSLAASNPQSYYAQHAFKRSGHFDAVRLHAAWKAVVGRHPILRTAFVIPPMPATDILQVVLKAEASELHLAHDRVSSEADLERVVADYLELSRLSGFHLGIIPTRVALFESPTSSIMLFQIHHSQYDGWSLPIILNNVQEAYESLEKSKVPSITSPSLPYSDFIRWERQQSTATALTFWTNELEDATLLSWPKIPHDASDIATDTLITASWTPSGDLTKFCSERKVTASTLIRLALAVVLGIHGNTDDVLIGVVTSGRSGDLAGVENVVGPCIATLPFRIRLPPDASLNSVLSTVQERSTAAAAYEYIGLSDILKASPFSRSLFQVLLTVENIPELDLHNHPLFGEDVHGHQMEMNYPLGVTVFLLPGNRGLKIDIEYDSHHLSEEDVHWFRSHLLATLDAILESPSSTVADIDIVTDEERGYLQDVGIGLTPDPELAAEPFCHRLFERVARKHPYRIAVEHTSGQELTYAEVEAQANRAAHGLRARGVTVEVPIPVLFNKDADQSQAVVGIMAVMKSGGAFVPLDVSWPLARLLSCIRQCSAPFVLCDSDVPEIARELPVPFVTVAELARLQSPEVCINEDQTPNSLAYVIFTSGSTGEPKGVMIEHRNIMGYVANGTTVYPIKDVKRLLHFSPFSFDQGLGDIFMALTKGATLVLANMSDVLTDLSDVLNSTRVDYTVLTPAIAQLIRNDVEHPYLKSLLVGGEKLPGQLVDRWKGQVAFMDDYGPTEVTVSCVGMTFTAHTKAAAGVIGRSYGDTRAYIVDTRDPSRLLPVGAVGELCLSGNQVGRGYLNRPDLTAAAFIPDPFAPGLTMYRSGDRARWTSDGFIEYLGRQDDAFVKLRGLRIDTGEVEDAITGVGETFAVVELLQLRGQPHLVTFMSRTLAPTGEAKLELAEPRDEEEARKLKAWLQESVAACRQAVPVYAVPTVWLALRAMPQNTNSKFDRKQLKAFYKALAPETIESFSAGLTQSHAPRSPETALEKTIAKVWSDVLGREAQSISVYDDFFSLGGDSIGVVRMLSGLKTLGFVISLKDFTAGPTVADLAVYFGASSSLASSSPDVGESLLPGQGNGLVWQVQVQENGQGSTPLWMIHDGGGLGNEYKNLTSLSRDIYAISNPTTTLAELRSQFPTMASYVAAYTPLISSASDIFLGGWSVGGMLALALAQKRLAAGQRVRGVVLIDSFNSEGWRYTGSPLDSEHGNDKLSAEEFSRVHQAHVDGIIGRLTTKRCDVPVLLVRAGIGMGVQEIEQAGFAVPYLNRSAQRSLDSGIGGLSDDDDLKTPTCTSPEETNFWTRSVLPQLEVVTVEGADHYSLMRDGALCAKASAEVAKWLARIEGR</sequence>
<dbReference type="Gene3D" id="1.10.1200.10">
    <property type="entry name" value="ACP-like"/>
    <property type="match status" value="2"/>
</dbReference>
<dbReference type="InterPro" id="IPR020802">
    <property type="entry name" value="TesA-like"/>
</dbReference>
<dbReference type="GO" id="GO:0031177">
    <property type="term" value="F:phosphopantetheine binding"/>
    <property type="evidence" value="ECO:0007669"/>
    <property type="project" value="InterPro"/>
</dbReference>
<dbReference type="InterPro" id="IPR020806">
    <property type="entry name" value="PKS_PP-bd"/>
</dbReference>
<organism evidence="7 8">
    <name type="scientific">Dichomitus squalens</name>
    <dbReference type="NCBI Taxonomy" id="114155"/>
    <lineage>
        <taxon>Eukaryota</taxon>
        <taxon>Fungi</taxon>
        <taxon>Dikarya</taxon>
        <taxon>Basidiomycota</taxon>
        <taxon>Agaricomycotina</taxon>
        <taxon>Agaricomycetes</taxon>
        <taxon>Polyporales</taxon>
        <taxon>Polyporaceae</taxon>
        <taxon>Dichomitus</taxon>
    </lineage>
</organism>
<dbReference type="Pfam" id="PF00668">
    <property type="entry name" value="Condensation"/>
    <property type="match status" value="1"/>
</dbReference>
<dbReference type="EMBL" id="ML145114">
    <property type="protein sequence ID" value="TBU59374.1"/>
    <property type="molecule type" value="Genomic_DNA"/>
</dbReference>
<dbReference type="CDD" id="cd19542">
    <property type="entry name" value="CT_NRPS-like"/>
    <property type="match status" value="1"/>
</dbReference>
<feature type="domain" description="Carrier" evidence="6">
    <location>
        <begin position="1817"/>
        <end position="1893"/>
    </location>
</feature>
<dbReference type="InterPro" id="IPR029058">
    <property type="entry name" value="AB_hydrolase_fold"/>
</dbReference>
<dbReference type="SUPFAM" id="SSF56801">
    <property type="entry name" value="Acetyl-CoA synthetase-like"/>
    <property type="match status" value="2"/>
</dbReference>
<dbReference type="Pfam" id="PF00975">
    <property type="entry name" value="Thioesterase"/>
    <property type="match status" value="1"/>
</dbReference>
<evidence type="ECO:0000256" key="1">
    <source>
        <dbReference type="ARBA" id="ARBA00022450"/>
    </source>
</evidence>
<dbReference type="Pfam" id="PF00501">
    <property type="entry name" value="AMP-binding"/>
    <property type="match status" value="2"/>
</dbReference>
<dbReference type="SUPFAM" id="SSF52777">
    <property type="entry name" value="CoA-dependent acyltransferases"/>
    <property type="match status" value="2"/>
</dbReference>
<dbReference type="Pfam" id="PF00550">
    <property type="entry name" value="PP-binding"/>
    <property type="match status" value="2"/>
</dbReference>
<evidence type="ECO:0000256" key="3">
    <source>
        <dbReference type="ARBA" id="ARBA00022598"/>
    </source>
</evidence>
<dbReference type="Pfam" id="PF13193">
    <property type="entry name" value="AMP-binding_C"/>
    <property type="match status" value="1"/>
</dbReference>
<reference evidence="7 8" key="1">
    <citation type="submission" date="2019-01" db="EMBL/GenBank/DDBJ databases">
        <title>Draft genome sequences of three monokaryotic isolates of the white-rot basidiomycete fungus Dichomitus squalens.</title>
        <authorList>
            <consortium name="DOE Joint Genome Institute"/>
            <person name="Lopez S.C."/>
            <person name="Andreopoulos B."/>
            <person name="Pangilinan J."/>
            <person name="Lipzen A."/>
            <person name="Riley R."/>
            <person name="Ahrendt S."/>
            <person name="Ng V."/>
            <person name="Barry K."/>
            <person name="Daum C."/>
            <person name="Grigoriev I.V."/>
            <person name="Hilden K.S."/>
            <person name="Makela M.R."/>
            <person name="de Vries R.P."/>
        </authorList>
    </citation>
    <scope>NUCLEOTIDE SEQUENCE [LARGE SCALE GENOMIC DNA]</scope>
    <source>
        <strain evidence="7 8">CBS 464.89</strain>
    </source>
</reference>
<dbReference type="GO" id="GO:0044550">
    <property type="term" value="P:secondary metabolite biosynthetic process"/>
    <property type="evidence" value="ECO:0007669"/>
    <property type="project" value="TreeGrafter"/>
</dbReference>
<dbReference type="InterPro" id="IPR023213">
    <property type="entry name" value="CAT-like_dom_sf"/>
</dbReference>
<dbReference type="InterPro" id="IPR006162">
    <property type="entry name" value="Ppantetheine_attach_site"/>
</dbReference>
<dbReference type="InterPro" id="IPR025110">
    <property type="entry name" value="AMP-bd_C"/>
</dbReference>